<dbReference type="Pfam" id="PF07929">
    <property type="entry name" value="PRiA4_ORF3"/>
    <property type="match status" value="1"/>
</dbReference>
<evidence type="ECO:0000313" key="3">
    <source>
        <dbReference type="Proteomes" id="UP000826725"/>
    </source>
</evidence>
<proteinExistence type="predicted"/>
<reference evidence="2" key="1">
    <citation type="submission" date="2020-09" db="EMBL/GenBank/DDBJ databases">
        <title>Desulfogranum mesoprofundum gen. nov., sp. nov., a novel mesophilic, sulfate-reducing chemolithoautotroph isolated from a deep-sea hydrothermal vent chimney in the Suiyo Seamount.</title>
        <authorList>
            <person name="Hashimoto Y."/>
            <person name="Nakagawa S."/>
        </authorList>
    </citation>
    <scope>NUCLEOTIDE SEQUENCE</scope>
    <source>
        <strain evidence="2">KT2</strain>
    </source>
</reference>
<dbReference type="InterPro" id="IPR012912">
    <property type="entry name" value="Plasmid_pRiA4b_Orf3-like"/>
</dbReference>
<protein>
    <recommendedName>
        <fullName evidence="1">Plasmid pRiA4b Orf3-like domain-containing protein</fullName>
    </recommendedName>
</protein>
<dbReference type="AlphaFoldDB" id="A0A8D5FIG1"/>
<dbReference type="EMBL" id="AP024086">
    <property type="protein sequence ID" value="BCL61330.1"/>
    <property type="molecule type" value="Genomic_DNA"/>
</dbReference>
<dbReference type="PANTHER" id="PTHR41878">
    <property type="entry name" value="LEXA REPRESSOR-RELATED"/>
    <property type="match status" value="1"/>
</dbReference>
<organism evidence="2 3">
    <name type="scientific">Desulfomarina profundi</name>
    <dbReference type="NCBI Taxonomy" id="2772557"/>
    <lineage>
        <taxon>Bacteria</taxon>
        <taxon>Pseudomonadati</taxon>
        <taxon>Thermodesulfobacteriota</taxon>
        <taxon>Desulfobulbia</taxon>
        <taxon>Desulfobulbales</taxon>
        <taxon>Desulfobulbaceae</taxon>
        <taxon>Desulfomarina</taxon>
    </lineage>
</organism>
<name>A0A8D5FIG1_9BACT</name>
<accession>A0A8D5FIG1</accession>
<dbReference type="Proteomes" id="UP000826725">
    <property type="component" value="Chromosome"/>
</dbReference>
<keyword evidence="3" id="KW-1185">Reference proteome</keyword>
<dbReference type="KEGG" id="dbk:DGMP_20230"/>
<evidence type="ECO:0000313" key="2">
    <source>
        <dbReference type="EMBL" id="BCL61330.1"/>
    </source>
</evidence>
<feature type="domain" description="Plasmid pRiA4b Orf3-like" evidence="1">
    <location>
        <begin position="25"/>
        <end position="195"/>
    </location>
</feature>
<evidence type="ECO:0000259" key="1">
    <source>
        <dbReference type="Pfam" id="PF07929"/>
    </source>
</evidence>
<gene>
    <name evidence="2" type="ORF">DGMP_20230</name>
</gene>
<dbReference type="RefSeq" id="WP_228853794.1">
    <property type="nucleotide sequence ID" value="NZ_AP024086.1"/>
</dbReference>
<sequence>MAKVITGVFPEKEEKKEENKPVPGYILEISIMFSDPLIWRRVAVPGSITLATLHRVIQLAMGWSDSHVHQFLIGKISYEPTLGTAGIAESKRFDERNFKLHTLEEDMGFMFTYLYDAGEGWEHDIRLEEVMPADQNFKYPVLLSGEQACPPEIVADIHEYQSLIEAAEKQSDTSYRELSELSGTAHFDPAFFDLEMAKQRLADLT</sequence>
<dbReference type="PANTHER" id="PTHR41878:SF1">
    <property type="entry name" value="TNPR PROTEIN"/>
    <property type="match status" value="1"/>
</dbReference>